<evidence type="ECO:0000313" key="8">
    <source>
        <dbReference type="EMBL" id="SFN93826.1"/>
    </source>
</evidence>
<dbReference type="PANTHER" id="PTHR43272:SF32">
    <property type="entry name" value="AMP-DEPENDENT SYNTHETASE_LIGASE DOMAIN-CONTAINING PROTEIN"/>
    <property type="match status" value="1"/>
</dbReference>
<evidence type="ECO:0000256" key="5">
    <source>
        <dbReference type="ARBA" id="ARBA00032875"/>
    </source>
</evidence>
<evidence type="ECO:0000313" key="9">
    <source>
        <dbReference type="Proteomes" id="UP000199614"/>
    </source>
</evidence>
<dbReference type="InterPro" id="IPR042099">
    <property type="entry name" value="ANL_N_sf"/>
</dbReference>
<dbReference type="Gene3D" id="3.40.50.12780">
    <property type="entry name" value="N-terminal domain of ligase-like"/>
    <property type="match status" value="1"/>
</dbReference>
<dbReference type="SUPFAM" id="SSF56801">
    <property type="entry name" value="Acetyl-CoA synthetase-like"/>
    <property type="match status" value="1"/>
</dbReference>
<name>A0A1I5D3Y5_PSUAM</name>
<protein>
    <recommendedName>
        <fullName evidence="5">Acyl-CoA synthetase</fullName>
    </recommendedName>
</protein>
<dbReference type="Pfam" id="PF23562">
    <property type="entry name" value="AMP-binding_C_3"/>
    <property type="match status" value="1"/>
</dbReference>
<keyword evidence="9" id="KW-1185">Reference proteome</keyword>
<evidence type="ECO:0000256" key="3">
    <source>
        <dbReference type="ARBA" id="ARBA00022832"/>
    </source>
</evidence>
<dbReference type="EMBL" id="FOUY01000025">
    <property type="protein sequence ID" value="SFN93826.1"/>
    <property type="molecule type" value="Genomic_DNA"/>
</dbReference>
<gene>
    <name evidence="8" type="ORF">SAMN05216207_10258</name>
</gene>
<evidence type="ECO:0000259" key="7">
    <source>
        <dbReference type="Pfam" id="PF00501"/>
    </source>
</evidence>
<keyword evidence="4" id="KW-0443">Lipid metabolism</keyword>
<sequence>MLIPGMTDDGASTLLFLPLAHVFARIIQVACIQNGVTLGHTADVGRLLDDLGEFRPTFLLAVPRVFEKVYNGARQKAAAGGRGAIFDRAERAAVAWSRARDGGRLGPLGRLEHALFDVLVHRKLRAAMGGQVRWALSGGAPLGERLIHFFRGVGVTILEGYGLTETTGPAAVGAPGALKVGTVGRPPAGTSVRIAGSGEIQVRGPQVFRGYWGRPDETAAVLRDGWFATGDLGTLDADGHVTITGRLKELIVTSGGKNVAPAVLEDHVRAHPLVSQCLVVGDNRPFIGCLVTLDPEALPAWLAGHGRPADTPPAALTDDAAVRAEIRAAVDRANRRSRARSRSASSSCCRSTSPSRAGTSPRRSR</sequence>
<dbReference type="STRING" id="260086.SAMN05216207_10258"/>
<reference evidence="8 9" key="1">
    <citation type="submission" date="2016-10" db="EMBL/GenBank/DDBJ databases">
        <authorList>
            <person name="de Groot N.N."/>
        </authorList>
    </citation>
    <scope>NUCLEOTIDE SEQUENCE [LARGE SCALE GENOMIC DNA]</scope>
    <source>
        <strain evidence="8 9">CGMCC 4.1877</strain>
    </source>
</reference>
<dbReference type="AlphaFoldDB" id="A0A1I5D3Y5"/>
<dbReference type="GO" id="GO:0016020">
    <property type="term" value="C:membrane"/>
    <property type="evidence" value="ECO:0007669"/>
    <property type="project" value="TreeGrafter"/>
</dbReference>
<evidence type="ECO:0000256" key="4">
    <source>
        <dbReference type="ARBA" id="ARBA00023098"/>
    </source>
</evidence>
<dbReference type="InterPro" id="IPR000873">
    <property type="entry name" value="AMP-dep_synth/lig_dom"/>
</dbReference>
<organism evidence="8 9">
    <name type="scientific">Pseudonocardia ammonioxydans</name>
    <dbReference type="NCBI Taxonomy" id="260086"/>
    <lineage>
        <taxon>Bacteria</taxon>
        <taxon>Bacillati</taxon>
        <taxon>Actinomycetota</taxon>
        <taxon>Actinomycetes</taxon>
        <taxon>Pseudonocardiales</taxon>
        <taxon>Pseudonocardiaceae</taxon>
        <taxon>Pseudonocardia</taxon>
    </lineage>
</organism>
<feature type="domain" description="AMP-dependent synthetase/ligase" evidence="7">
    <location>
        <begin position="10"/>
        <end position="212"/>
    </location>
</feature>
<keyword evidence="3" id="KW-0276">Fatty acid metabolism</keyword>
<evidence type="ECO:0000256" key="6">
    <source>
        <dbReference type="SAM" id="MobiDB-lite"/>
    </source>
</evidence>
<evidence type="ECO:0000256" key="2">
    <source>
        <dbReference type="ARBA" id="ARBA00022598"/>
    </source>
</evidence>
<accession>A0A1I5D3Y5</accession>
<dbReference type="Proteomes" id="UP000199614">
    <property type="component" value="Unassembled WGS sequence"/>
</dbReference>
<dbReference type="PANTHER" id="PTHR43272">
    <property type="entry name" value="LONG-CHAIN-FATTY-ACID--COA LIGASE"/>
    <property type="match status" value="1"/>
</dbReference>
<proteinExistence type="inferred from homology"/>
<dbReference type="GO" id="GO:0004467">
    <property type="term" value="F:long-chain fatty acid-CoA ligase activity"/>
    <property type="evidence" value="ECO:0007669"/>
    <property type="project" value="TreeGrafter"/>
</dbReference>
<feature type="region of interest" description="Disordered" evidence="6">
    <location>
        <begin position="331"/>
        <end position="365"/>
    </location>
</feature>
<comment type="similarity">
    <text evidence="1">Belongs to the ATP-dependent AMP-binding enzyme family.</text>
</comment>
<dbReference type="Pfam" id="PF00501">
    <property type="entry name" value="AMP-binding"/>
    <property type="match status" value="1"/>
</dbReference>
<evidence type="ECO:0000256" key="1">
    <source>
        <dbReference type="ARBA" id="ARBA00006432"/>
    </source>
</evidence>
<keyword evidence="2" id="KW-0436">Ligase</keyword>
<feature type="compositionally biased region" description="Low complexity" evidence="6">
    <location>
        <begin position="342"/>
        <end position="357"/>
    </location>
</feature>